<organism evidence="1 2">
    <name type="scientific">Salvia divinorum</name>
    <name type="common">Maria pastora</name>
    <name type="synonym">Diviner's sage</name>
    <dbReference type="NCBI Taxonomy" id="28513"/>
    <lineage>
        <taxon>Eukaryota</taxon>
        <taxon>Viridiplantae</taxon>
        <taxon>Streptophyta</taxon>
        <taxon>Embryophyta</taxon>
        <taxon>Tracheophyta</taxon>
        <taxon>Spermatophyta</taxon>
        <taxon>Magnoliopsida</taxon>
        <taxon>eudicotyledons</taxon>
        <taxon>Gunneridae</taxon>
        <taxon>Pentapetalae</taxon>
        <taxon>asterids</taxon>
        <taxon>lamiids</taxon>
        <taxon>Lamiales</taxon>
        <taxon>Lamiaceae</taxon>
        <taxon>Nepetoideae</taxon>
        <taxon>Mentheae</taxon>
        <taxon>Salviinae</taxon>
        <taxon>Salvia</taxon>
        <taxon>Salvia subgen. Calosphace</taxon>
    </lineage>
</organism>
<keyword evidence="2" id="KW-1185">Reference proteome</keyword>
<dbReference type="AlphaFoldDB" id="A0ABD1HTD3"/>
<dbReference type="Proteomes" id="UP001567538">
    <property type="component" value="Unassembled WGS sequence"/>
</dbReference>
<reference evidence="1 2" key="1">
    <citation type="submission" date="2024-06" db="EMBL/GenBank/DDBJ databases">
        <title>A chromosome level genome sequence of Diviner's sage (Salvia divinorum).</title>
        <authorList>
            <person name="Ford S.A."/>
            <person name="Ro D.-K."/>
            <person name="Ness R.W."/>
            <person name="Phillips M.A."/>
        </authorList>
    </citation>
    <scope>NUCLEOTIDE SEQUENCE [LARGE SCALE GENOMIC DNA]</scope>
    <source>
        <strain evidence="1">SAF-2024a</strain>
        <tissue evidence="1">Leaf</tissue>
    </source>
</reference>
<dbReference type="EMBL" id="JBEAFC010000004">
    <property type="protein sequence ID" value="KAL1559442.1"/>
    <property type="molecule type" value="Genomic_DNA"/>
</dbReference>
<sequence>MADRARQKSGAIELSLAQSLSPPFNLYFAVGELDGFLSRPPAISLYSTVTSALLSPCSCFAALPRHHLRAVVTPSRRRSTTATNVTLPRELFVGVELPVQSISPASLRHPHSSAHPPQFLKAGVCISWFPAASSLSGQPPLAQEQ</sequence>
<evidence type="ECO:0000313" key="2">
    <source>
        <dbReference type="Proteomes" id="UP001567538"/>
    </source>
</evidence>
<evidence type="ECO:0000313" key="1">
    <source>
        <dbReference type="EMBL" id="KAL1559442.1"/>
    </source>
</evidence>
<accession>A0ABD1HTD3</accession>
<comment type="caution">
    <text evidence="1">The sequence shown here is derived from an EMBL/GenBank/DDBJ whole genome shotgun (WGS) entry which is preliminary data.</text>
</comment>
<name>A0ABD1HTD3_SALDI</name>
<protein>
    <submittedName>
        <fullName evidence="1">Uncharacterized protein</fullName>
    </submittedName>
</protein>
<gene>
    <name evidence="1" type="ORF">AAHA92_09786</name>
</gene>
<proteinExistence type="predicted"/>